<keyword evidence="4" id="KW-1185">Reference proteome</keyword>
<dbReference type="Proteomes" id="UP000057158">
    <property type="component" value="Chromosome"/>
</dbReference>
<reference evidence="3 4" key="1">
    <citation type="submission" date="2015-07" db="EMBL/GenBank/DDBJ databases">
        <title>Isolation and Genomic Characterization of a Novel Halophilic Metal-Reducing Deltaproteobacterium from the Deep Subsurface.</title>
        <authorList>
            <person name="Badalamenti J.P."/>
            <person name="Summers Z.M."/>
            <person name="Gralnick J.A."/>
            <person name="Bond D.R."/>
        </authorList>
    </citation>
    <scope>NUCLEOTIDE SEQUENCE [LARGE SCALE GENOMIC DNA]</scope>
    <source>
        <strain evidence="3 4">WTL</strain>
    </source>
</reference>
<accession>A0A0M4CYX6</accession>
<name>A0A0M4CYX6_9BACT</name>
<dbReference type="EMBL" id="CP010802">
    <property type="protein sequence ID" value="ALC15627.1"/>
    <property type="molecule type" value="Genomic_DNA"/>
</dbReference>
<evidence type="ECO:0000259" key="2">
    <source>
        <dbReference type="SMART" id="SM00382"/>
    </source>
</evidence>
<dbReference type="AlphaFoldDB" id="A0A0M4CYX6"/>
<dbReference type="OrthoDB" id="5504232at2"/>
<feature type="region of interest" description="Disordered" evidence="1">
    <location>
        <begin position="255"/>
        <end position="277"/>
    </location>
</feature>
<organism evidence="3 4">
    <name type="scientific">Desulfuromonas soudanensis</name>
    <dbReference type="NCBI Taxonomy" id="1603606"/>
    <lineage>
        <taxon>Bacteria</taxon>
        <taxon>Pseudomonadati</taxon>
        <taxon>Thermodesulfobacteriota</taxon>
        <taxon>Desulfuromonadia</taxon>
        <taxon>Desulfuromonadales</taxon>
        <taxon>Desulfuromonadaceae</taxon>
        <taxon>Desulfuromonas</taxon>
    </lineage>
</organism>
<evidence type="ECO:0000313" key="3">
    <source>
        <dbReference type="EMBL" id="ALC15627.1"/>
    </source>
</evidence>
<dbReference type="InterPro" id="IPR027417">
    <property type="entry name" value="P-loop_NTPase"/>
</dbReference>
<dbReference type="KEGG" id="des:DSOUD_0840"/>
<dbReference type="InterPro" id="IPR003593">
    <property type="entry name" value="AAA+_ATPase"/>
</dbReference>
<dbReference type="PANTHER" id="PTHR35894:SF1">
    <property type="entry name" value="PHOSPHORIBULOKINASE _ URIDINE KINASE FAMILY"/>
    <property type="match status" value="1"/>
</dbReference>
<dbReference type="PANTHER" id="PTHR35894">
    <property type="entry name" value="GENERAL SECRETION PATHWAY PROTEIN A-RELATED"/>
    <property type="match status" value="1"/>
</dbReference>
<evidence type="ECO:0000313" key="4">
    <source>
        <dbReference type="Proteomes" id="UP000057158"/>
    </source>
</evidence>
<dbReference type="Pfam" id="PF13401">
    <property type="entry name" value="AAA_22"/>
    <property type="match status" value="1"/>
</dbReference>
<dbReference type="GO" id="GO:0016887">
    <property type="term" value="F:ATP hydrolysis activity"/>
    <property type="evidence" value="ECO:0007669"/>
    <property type="project" value="InterPro"/>
</dbReference>
<dbReference type="SMART" id="SM00382">
    <property type="entry name" value="AAA"/>
    <property type="match status" value="1"/>
</dbReference>
<feature type="domain" description="AAA+ ATPase" evidence="2">
    <location>
        <begin position="42"/>
        <end position="190"/>
    </location>
</feature>
<dbReference type="Gene3D" id="3.40.50.300">
    <property type="entry name" value="P-loop containing nucleotide triphosphate hydrolases"/>
    <property type="match status" value="1"/>
</dbReference>
<dbReference type="RefSeq" id="WP_053549818.1">
    <property type="nucleotide sequence ID" value="NZ_CP010802.1"/>
</dbReference>
<proteinExistence type="predicted"/>
<protein>
    <submittedName>
        <fullName evidence="3">Ype II secretory pathway, ExeA component</fullName>
    </submittedName>
</protein>
<dbReference type="STRING" id="1603606.DSOUD_0840"/>
<gene>
    <name evidence="3" type="ORF">DSOUD_0840</name>
</gene>
<dbReference type="SUPFAM" id="SSF52540">
    <property type="entry name" value="P-loop containing nucleoside triphosphate hydrolases"/>
    <property type="match status" value="1"/>
</dbReference>
<dbReference type="InterPro" id="IPR049945">
    <property type="entry name" value="AAA_22"/>
</dbReference>
<dbReference type="InterPro" id="IPR052026">
    <property type="entry name" value="ExeA_AAA_ATPase_DNA-bind"/>
</dbReference>
<evidence type="ECO:0000256" key="1">
    <source>
        <dbReference type="SAM" id="MobiDB-lite"/>
    </source>
</evidence>
<sequence length="296" mass="32110">MSMTRLETFVNLGYRRDPFKGAAFETGDGLRVRRILTMAVESRAMVSICGERGIGKSAAIRAALEKLGVRQVAVTRGQKEKISIGDIENALVLDLSDESPRRGGEARSRQVRRIVGEASRKQQIVLVIEEAHRLHGSTLRSLKTLREIQWMGESELFTVVLVGQSDPMARAGVSEVRLRTDCVRMHGLSAGEAAGYVRSMLGKHFVDEAVETLSELPSARNFLELQALTVELINLAMAEGREQVTLADVRAMAGNTQTPLPKAPRKTQAAPVTGGDALQTVLGRRSGVSEPVKAAG</sequence>
<dbReference type="PATRIC" id="fig|1603606.3.peg.922"/>